<gene>
    <name evidence="7" type="ORF">AMTR_s00025p00244880</name>
</gene>
<dbReference type="SMART" id="SM00432">
    <property type="entry name" value="MADS"/>
    <property type="match status" value="1"/>
</dbReference>
<keyword evidence="3" id="KW-0238">DNA-binding</keyword>
<evidence type="ECO:0000256" key="5">
    <source>
        <dbReference type="ARBA" id="ARBA00023242"/>
    </source>
</evidence>
<dbReference type="GO" id="GO:0045944">
    <property type="term" value="P:positive regulation of transcription by RNA polymerase II"/>
    <property type="evidence" value="ECO:0007669"/>
    <property type="project" value="InterPro"/>
</dbReference>
<dbReference type="FunFam" id="3.40.1810.10:FF:000006">
    <property type="entry name" value="Agamous-like MADS-box protein AGL62"/>
    <property type="match status" value="1"/>
</dbReference>
<evidence type="ECO:0000313" key="7">
    <source>
        <dbReference type="EMBL" id="ERN12671.1"/>
    </source>
</evidence>
<dbReference type="PANTHER" id="PTHR11945:SF629">
    <property type="entry name" value="OS02G0164450 PROTEIN"/>
    <property type="match status" value="1"/>
</dbReference>
<dbReference type="OMA" id="MWWNAEG"/>
<dbReference type="PRINTS" id="PR00404">
    <property type="entry name" value="MADSDOMAIN"/>
</dbReference>
<reference evidence="8" key="1">
    <citation type="journal article" date="2013" name="Science">
        <title>The Amborella genome and the evolution of flowering plants.</title>
        <authorList>
            <consortium name="Amborella Genome Project"/>
        </authorList>
    </citation>
    <scope>NUCLEOTIDE SEQUENCE [LARGE SCALE GENOMIC DNA]</scope>
</reference>
<accession>W1PXS0</accession>
<comment type="subcellular location">
    <subcellularLocation>
        <location evidence="1">Nucleus</location>
    </subcellularLocation>
</comment>
<evidence type="ECO:0000259" key="6">
    <source>
        <dbReference type="PROSITE" id="PS50066"/>
    </source>
</evidence>
<dbReference type="eggNOG" id="KOG0014">
    <property type="taxonomic scope" value="Eukaryota"/>
</dbReference>
<sequence>MGRRKIEIKKINDQDARQVCFSKRRAGLFKKASELCILCGAEVAVIVFSLAGKAYTFGHPCVDSVLDRFHRHQTSGPTGPTPGMSGPTHGLVCEYAELQRQLELEKKKGASLAKKTRQEHPGPLGQQQFWWDADLQSLCNYQLEQFLSALLELKAKVDKRAIELTCGQPGGGAHGFAWVPPPATAMKSYGGQDYFMKLMYGDTTPH</sequence>
<dbReference type="AlphaFoldDB" id="W1PXS0"/>
<dbReference type="GO" id="GO:0046983">
    <property type="term" value="F:protein dimerization activity"/>
    <property type="evidence" value="ECO:0007669"/>
    <property type="project" value="InterPro"/>
</dbReference>
<dbReference type="GO" id="GO:0006357">
    <property type="term" value="P:regulation of transcription by RNA polymerase II"/>
    <property type="evidence" value="ECO:0000318"/>
    <property type="project" value="GO_Central"/>
</dbReference>
<dbReference type="Gene3D" id="3.40.1810.10">
    <property type="entry name" value="Transcription factor, MADS-box"/>
    <property type="match status" value="1"/>
</dbReference>
<dbReference type="SUPFAM" id="SSF55455">
    <property type="entry name" value="SRF-like"/>
    <property type="match status" value="1"/>
</dbReference>
<keyword evidence="8" id="KW-1185">Reference proteome</keyword>
<keyword evidence="2" id="KW-0805">Transcription regulation</keyword>
<evidence type="ECO:0000256" key="2">
    <source>
        <dbReference type="ARBA" id="ARBA00023015"/>
    </source>
</evidence>
<evidence type="ECO:0000256" key="3">
    <source>
        <dbReference type="ARBA" id="ARBA00023125"/>
    </source>
</evidence>
<protein>
    <recommendedName>
        <fullName evidence="6">MADS-box domain-containing protein</fullName>
    </recommendedName>
</protein>
<dbReference type="InterPro" id="IPR002100">
    <property type="entry name" value="TF_MADSbox"/>
</dbReference>
<proteinExistence type="predicted"/>
<dbReference type="GO" id="GO:0000978">
    <property type="term" value="F:RNA polymerase II cis-regulatory region sequence-specific DNA binding"/>
    <property type="evidence" value="ECO:0000318"/>
    <property type="project" value="GO_Central"/>
</dbReference>
<organism evidence="7 8">
    <name type="scientific">Amborella trichopoda</name>
    <dbReference type="NCBI Taxonomy" id="13333"/>
    <lineage>
        <taxon>Eukaryota</taxon>
        <taxon>Viridiplantae</taxon>
        <taxon>Streptophyta</taxon>
        <taxon>Embryophyta</taxon>
        <taxon>Tracheophyta</taxon>
        <taxon>Spermatophyta</taxon>
        <taxon>Magnoliopsida</taxon>
        <taxon>Amborellales</taxon>
        <taxon>Amborellaceae</taxon>
        <taxon>Amborella</taxon>
    </lineage>
</organism>
<keyword evidence="4" id="KW-0804">Transcription</keyword>
<dbReference type="PANTHER" id="PTHR11945">
    <property type="entry name" value="MADS BOX PROTEIN"/>
    <property type="match status" value="1"/>
</dbReference>
<dbReference type="PROSITE" id="PS50066">
    <property type="entry name" value="MADS_BOX_2"/>
    <property type="match status" value="1"/>
</dbReference>
<dbReference type="EMBL" id="KI392614">
    <property type="protein sequence ID" value="ERN12671.1"/>
    <property type="molecule type" value="Genomic_DNA"/>
</dbReference>
<dbReference type="Proteomes" id="UP000017836">
    <property type="component" value="Unassembled WGS sequence"/>
</dbReference>
<evidence type="ECO:0000256" key="1">
    <source>
        <dbReference type="ARBA" id="ARBA00004123"/>
    </source>
</evidence>
<dbReference type="GO" id="GO:0000981">
    <property type="term" value="F:DNA-binding transcription factor activity, RNA polymerase II-specific"/>
    <property type="evidence" value="ECO:0000318"/>
    <property type="project" value="GO_Central"/>
</dbReference>
<keyword evidence="5" id="KW-0539">Nucleus</keyword>
<name>W1PXS0_AMBTC</name>
<dbReference type="Gramene" id="ERN12671">
    <property type="protein sequence ID" value="ERN12671"/>
    <property type="gene ID" value="AMTR_s00025p00244880"/>
</dbReference>
<dbReference type="InterPro" id="IPR033896">
    <property type="entry name" value="MEF2-like_N"/>
</dbReference>
<dbReference type="CDD" id="cd00265">
    <property type="entry name" value="MADS_MEF2_like"/>
    <property type="match status" value="1"/>
</dbReference>
<dbReference type="GO" id="GO:0005634">
    <property type="term" value="C:nucleus"/>
    <property type="evidence" value="ECO:0007669"/>
    <property type="project" value="UniProtKB-SubCell"/>
</dbReference>
<dbReference type="InterPro" id="IPR036879">
    <property type="entry name" value="TF_MADSbox_sf"/>
</dbReference>
<dbReference type="Pfam" id="PF00319">
    <property type="entry name" value="SRF-TF"/>
    <property type="match status" value="1"/>
</dbReference>
<evidence type="ECO:0000313" key="8">
    <source>
        <dbReference type="Proteomes" id="UP000017836"/>
    </source>
</evidence>
<feature type="domain" description="MADS-box" evidence="6">
    <location>
        <begin position="1"/>
        <end position="61"/>
    </location>
</feature>
<dbReference type="HOGENOM" id="CLU_053053_5_3_1"/>
<evidence type="ECO:0000256" key="4">
    <source>
        <dbReference type="ARBA" id="ARBA00023163"/>
    </source>
</evidence>